<dbReference type="InterPro" id="IPR051954">
    <property type="entry name" value="tRNA_methyltransferase_THADA"/>
</dbReference>
<evidence type="ECO:0000259" key="4">
    <source>
        <dbReference type="Pfam" id="PF25150"/>
    </source>
</evidence>
<dbReference type="InterPro" id="IPR019442">
    <property type="entry name" value="THADA/TRM732_DUF2428"/>
</dbReference>
<feature type="domain" description="tRNA (32-2'-O)-methyltransferase regulator THADA-like TPR repeats region" evidence="4">
    <location>
        <begin position="233"/>
        <end position="533"/>
    </location>
</feature>
<reference evidence="6" key="1">
    <citation type="submission" date="2019-04" db="EMBL/GenBank/DDBJ databases">
        <authorList>
            <person name="Melise S."/>
            <person name="Noan J."/>
            <person name="Okalmin O."/>
        </authorList>
    </citation>
    <scope>NUCLEOTIDE SEQUENCE</scope>
    <source>
        <strain evidence="6">FN9</strain>
    </source>
</reference>
<dbReference type="Pfam" id="PF26523">
    <property type="entry name" value="Trm732_C"/>
    <property type="match status" value="1"/>
</dbReference>
<dbReference type="Pfam" id="PF25150">
    <property type="entry name" value="TPR_Trm732"/>
    <property type="match status" value="1"/>
</dbReference>
<keyword evidence="2" id="KW-0819">tRNA processing</keyword>
<dbReference type="InterPro" id="IPR016024">
    <property type="entry name" value="ARM-type_fold"/>
</dbReference>
<accession>A0A4E9DXH3</accession>
<dbReference type="GO" id="GO:0005829">
    <property type="term" value="C:cytosol"/>
    <property type="evidence" value="ECO:0007669"/>
    <property type="project" value="TreeGrafter"/>
</dbReference>
<dbReference type="PANTHER" id="PTHR14387:SF0">
    <property type="entry name" value="DUF2428 DOMAIN-CONTAINING PROTEIN"/>
    <property type="match status" value="1"/>
</dbReference>
<evidence type="ECO:0000259" key="5">
    <source>
        <dbReference type="Pfam" id="PF25151"/>
    </source>
</evidence>
<dbReference type="Pfam" id="PF25151">
    <property type="entry name" value="TPR_Trm732_C"/>
    <property type="match status" value="1"/>
</dbReference>
<evidence type="ECO:0000256" key="2">
    <source>
        <dbReference type="ARBA" id="ARBA00022694"/>
    </source>
</evidence>
<dbReference type="SUPFAM" id="SSF48371">
    <property type="entry name" value="ARM repeat"/>
    <property type="match status" value="1"/>
</dbReference>
<evidence type="ECO:0000259" key="3">
    <source>
        <dbReference type="Pfam" id="PF10350"/>
    </source>
</evidence>
<organism evidence="6">
    <name type="scientific">Gibberella zeae</name>
    <name type="common">Wheat head blight fungus</name>
    <name type="synonym">Fusarium graminearum</name>
    <dbReference type="NCBI Taxonomy" id="5518"/>
    <lineage>
        <taxon>Eukaryota</taxon>
        <taxon>Fungi</taxon>
        <taxon>Dikarya</taxon>
        <taxon>Ascomycota</taxon>
        <taxon>Pezizomycotina</taxon>
        <taxon>Sordariomycetes</taxon>
        <taxon>Hypocreomycetidae</taxon>
        <taxon>Hypocreales</taxon>
        <taxon>Nectriaceae</taxon>
        <taxon>Fusarium</taxon>
    </lineage>
</organism>
<dbReference type="InterPro" id="IPR056843">
    <property type="entry name" value="THADA-like_TPR"/>
</dbReference>
<evidence type="ECO:0000313" key="6">
    <source>
        <dbReference type="EMBL" id="VIO57311.1"/>
    </source>
</evidence>
<name>A0A4E9DXH3_GIBZA</name>
<sequence length="1573" mass="175632">MKDTSQQVDDLIANSNHISKWVEEQPSEDQASWAQSIFTKLLEGAAQPRGSSGNSCVKLCGFVEQSSKSHYQSLRLWAYSRDVTIKLFNFYVEWNESDNHRSMKLVLDLLPQLIRRNPDEQAGQATKAAILDNLVSIVTGKSSKPLAKSAIKALDHLLTKDIVTLDEIQSSYVTLQQKNNSHDPLDAWKTFIFELFHWMTLHFVCPTAGRFIVSLYRGLRSQDQQETQVQLSIETWHKWLLEAVNEEPSILESVKNYIFLPLFKADKAEALGFLKRMNENEAVSAGDEIDLNLPALLQLAALEIGKKVGLVEEPALGDDKSADSDSSIVLDEKVLESVLAHPSHEVRSLALSLLMSSPSTTRPYSSTALSLLQKHLSTYFADSDAKFRNEVAGKVRDMFKRVRGAIFVLKKSIPRAAARKQKEQPGQTQESQHILYRTNLISLPEVQLVHCLEYHEKFLSWYMSFLCSELTPTASYQRHSASLKAVTFILRMEGEKSKTWETADDQTLFFDQFGGSWLRALSDLIMDPFDDIRSHAATVMKWIFSDSRYRNFHLMAQQDKMSPAEELTELLKRSEELAHKTARADHSDGVARVSQLLYRFSEKEEQRVALLSKLIGGLEGRLAVAEKDLGRAVLDAPLHGDFASLCYMWQVVSELQFSESELQSVQALQETLVTCCERVWAAVRDILCDDSPEGHLPQELEEVDGIDTKDVLSYSFRSVHEASNLMRILIMSIKQRSRQGRICPSREAYERIGNLSFTQLATLRHRGAFTTVALTFSTCCQLVKHLNQGEDDAANGTTLLEKWYSGTLEAINAQVSTTRRSAGIPAMMTGVLSANAAKPSFEQVMSELMAIASQEARVTETDGSNLPQVHAYNCLKEIFKSSFLTSIGNKSEKFLPQCLELAANGLKSELWAIRNCGLILLRSLIDCLFGSHQSKATMEAGWDGKANRIAYHRYPSLPTTLLHLLKSGHQMMASIAASSAAAESVFPALDIIRRAGPPEVLREELQVHIAKYLASPVWHVREIAARTLCSCLLHAQWLDAITSLAAASVRSQIGNVQNHVHGVLLALKYTIDRLSEVMPEQLQRKIHYNYTSGSCTDKRTEDTPKLSGFLIEYWREIQVLDSPEIPAAYLEVVNLVRALPRPGTAERLQFEFPAFNRREGALLRAQRVIHEVHSIAEGSGQVEDINTLLLSKTMGVNTIVAGLETIPKLWNTSRLSEQEVNQFCNLYHDVCLKIGPAEPRVIALQNLTDILDQVIKSGNFGLVSADLLSQIWNSLPLSLMNPALANAIVRISGCITAIMSKAKAISAEGIKNWGHMVADAGMDDKDFDTRLATVESLCSFFNSIGTEQSWAGEEHLPAILALYDSLNDDDDEIRDAGTAAVKSILGQALVPIEAANRLLSWLAQRFGDNPMFRQIIVSRIMGDTRYPRPELNVIPVKDQLQEAMKFDDSLFVIEEQNLFVDEVRETQRWISVYESLKWDLSDSALEALTTWTSAGLEATQSLASQEDGPLGYGSKPEVFAILSRVIRASAALTRHHANAEFCESINKSSSALHNGQRHMSGLLLQPLERITQA</sequence>
<dbReference type="PANTHER" id="PTHR14387">
    <property type="entry name" value="THADA/DEATH RECEPTOR INTERACTING PROTEIN"/>
    <property type="match status" value="1"/>
</dbReference>
<dbReference type="GO" id="GO:0030488">
    <property type="term" value="P:tRNA methylation"/>
    <property type="evidence" value="ECO:0007669"/>
    <property type="project" value="TreeGrafter"/>
</dbReference>
<feature type="domain" description="tRNA (32-2'-O)-methyltransferase regulator THADA-like C-terminal TPR repeats region" evidence="5">
    <location>
        <begin position="914"/>
        <end position="1069"/>
    </location>
</feature>
<comment type="similarity">
    <text evidence="1">Belongs to the THADA family.</text>
</comment>
<dbReference type="EMBL" id="CAAKMV010000128">
    <property type="protein sequence ID" value="VIO57311.1"/>
    <property type="molecule type" value="Genomic_DNA"/>
</dbReference>
<gene>
    <name evidence="6" type="ORF">FUG_LOCUS245067</name>
</gene>
<protein>
    <submittedName>
        <fullName evidence="6">Uncharacterized protein</fullName>
    </submittedName>
</protein>
<dbReference type="Pfam" id="PF10350">
    <property type="entry name" value="DUF2428"/>
    <property type="match status" value="1"/>
</dbReference>
<feature type="domain" description="DUF2428" evidence="3">
    <location>
        <begin position="668"/>
        <end position="912"/>
    </location>
</feature>
<dbReference type="InterPro" id="IPR056842">
    <property type="entry name" value="THADA-like_TPR_C"/>
</dbReference>
<evidence type="ECO:0000256" key="1">
    <source>
        <dbReference type="ARBA" id="ARBA00010409"/>
    </source>
</evidence>
<proteinExistence type="inferred from homology"/>